<reference evidence="2" key="2">
    <citation type="submission" date="2013-04" db="EMBL/GenBank/DDBJ databases">
        <title>Bisphenol A degrading Sphingobium sp. strain BiD32.</title>
        <authorList>
            <person name="Nielsen J.L."/>
            <person name="Zhou N.A."/>
            <person name="Kjeldal H."/>
        </authorList>
    </citation>
    <scope>NUCLEOTIDE SEQUENCE [LARGE SCALE GENOMIC DNA]</scope>
    <source>
        <strain evidence="2">BiD32</strain>
    </source>
</reference>
<dbReference type="EMBL" id="CAVK010000071">
    <property type="protein sequence ID" value="CCW17190.1"/>
    <property type="molecule type" value="Genomic_DNA"/>
</dbReference>
<organism evidence="1 2">
    <name type="scientific">Sphingobium indicum BiD32</name>
    <dbReference type="NCBI Taxonomy" id="1301087"/>
    <lineage>
        <taxon>Bacteria</taxon>
        <taxon>Pseudomonadati</taxon>
        <taxon>Pseudomonadota</taxon>
        <taxon>Alphaproteobacteria</taxon>
        <taxon>Sphingomonadales</taxon>
        <taxon>Sphingomonadaceae</taxon>
        <taxon>Sphingobium</taxon>
    </lineage>
</organism>
<name>N1MJ24_9SPHN</name>
<comment type="caution">
    <text evidence="1">The sequence shown here is derived from an EMBL/GenBank/DDBJ whole genome shotgun (WGS) entry which is preliminary data.</text>
</comment>
<sequence length="77" mass="8844">MGPDTYNRLVIQQAEHDVTDLAIILPIVGSDQVKLIEHRDNRFKIQSSFLKCALTLGRIVLDFHVWNPHRKPDHVCA</sequence>
<evidence type="ECO:0000313" key="2">
    <source>
        <dbReference type="Proteomes" id="UP000013201"/>
    </source>
</evidence>
<proteinExistence type="predicted"/>
<dbReference type="Proteomes" id="UP000013201">
    <property type="component" value="Unassembled WGS sequence"/>
</dbReference>
<reference evidence="1 2" key="1">
    <citation type="submission" date="2013-03" db="EMBL/GenBank/DDBJ databases">
        <authorList>
            <person name="Le V."/>
        </authorList>
    </citation>
    <scope>NUCLEOTIDE SEQUENCE [LARGE SCALE GENOMIC DNA]</scope>
    <source>
        <strain evidence="1 2">BiD32</strain>
    </source>
</reference>
<evidence type="ECO:0000313" key="1">
    <source>
        <dbReference type="EMBL" id="CCW17190.1"/>
    </source>
</evidence>
<accession>N1MJ24</accession>
<dbReference type="AlphaFoldDB" id="N1MJ24"/>
<keyword evidence="2" id="KW-1185">Reference proteome</keyword>
<protein>
    <submittedName>
        <fullName evidence="1">Uncharacterized protein</fullName>
    </submittedName>
</protein>
<gene>
    <name evidence="1" type="ORF">EBBID32_15290</name>
</gene>